<dbReference type="PANTHER" id="PTHR46181">
    <property type="entry name" value="MITOCHONDRIAL GLYCINE TRANSPORTER"/>
    <property type="match status" value="1"/>
</dbReference>
<proteinExistence type="inferred from homology"/>
<dbReference type="AlphaFoldDB" id="A0A077WGJ3"/>
<keyword evidence="6 10" id="KW-1133">Transmembrane helix</keyword>
<keyword evidence="5 10" id="KW-0999">Mitochondrion inner membrane</keyword>
<feature type="repeat" description="Solcar" evidence="11">
    <location>
        <begin position="222"/>
        <end position="306"/>
    </location>
</feature>
<organism evidence="12">
    <name type="scientific">Lichtheimia ramosa</name>
    <dbReference type="NCBI Taxonomy" id="688394"/>
    <lineage>
        <taxon>Eukaryota</taxon>
        <taxon>Fungi</taxon>
        <taxon>Fungi incertae sedis</taxon>
        <taxon>Mucoromycota</taxon>
        <taxon>Mucoromycotina</taxon>
        <taxon>Mucoromycetes</taxon>
        <taxon>Mucorales</taxon>
        <taxon>Lichtheimiaceae</taxon>
        <taxon>Lichtheimia</taxon>
    </lineage>
</organism>
<dbReference type="HAMAP" id="MF_03064">
    <property type="entry name" value="SLC25A38"/>
    <property type="match status" value="1"/>
</dbReference>
<keyword evidence="3 10" id="KW-0812">Transmembrane</keyword>
<evidence type="ECO:0000256" key="2">
    <source>
        <dbReference type="ARBA" id="ARBA00022448"/>
    </source>
</evidence>
<evidence type="ECO:0000256" key="11">
    <source>
        <dbReference type="PROSITE-ProRule" id="PRU00282"/>
    </source>
</evidence>
<dbReference type="PRINTS" id="PR00926">
    <property type="entry name" value="MITOCARRIER"/>
</dbReference>
<accession>A0A077WGJ3</accession>
<dbReference type="PROSITE" id="PS50920">
    <property type="entry name" value="SOLCAR"/>
    <property type="match status" value="3"/>
</dbReference>
<keyword evidence="7 10" id="KW-0496">Mitochondrion</keyword>
<comment type="similarity">
    <text evidence="10">Belongs to the mitochondrial carrier (TC 2.A.29) family. SLC25A38 subfamily.</text>
</comment>
<feature type="repeat" description="Solcar" evidence="11">
    <location>
        <begin position="125"/>
        <end position="209"/>
    </location>
</feature>
<comment type="function">
    <text evidence="10">Mitochondrial glycine transporter that imports glycine into the mitochondrial matrix. Plays an important role in providing glycine for the first enzymatic step in heme biosynthesis, the condensation of glycine with succinyl-CoA to produce 5-aminolevulinate (ALA) in the miochondrial matrix.</text>
</comment>
<evidence type="ECO:0000256" key="9">
    <source>
        <dbReference type="ARBA" id="ARBA00034060"/>
    </source>
</evidence>
<keyword evidence="4 10" id="KW-0677">Repeat</keyword>
<evidence type="ECO:0000256" key="4">
    <source>
        <dbReference type="ARBA" id="ARBA00022737"/>
    </source>
</evidence>
<dbReference type="InterPro" id="IPR002067">
    <property type="entry name" value="MCP"/>
</dbReference>
<dbReference type="InterPro" id="IPR023395">
    <property type="entry name" value="MCP_dom_sf"/>
</dbReference>
<reference evidence="12" key="1">
    <citation type="journal article" date="2014" name="Genome Announc.">
        <title>De novo whole-genome sequence and genome annotation of Lichtheimia ramosa.</title>
        <authorList>
            <person name="Linde J."/>
            <person name="Schwartze V."/>
            <person name="Binder U."/>
            <person name="Lass-Florl C."/>
            <person name="Voigt K."/>
            <person name="Horn F."/>
        </authorList>
    </citation>
    <scope>NUCLEOTIDE SEQUENCE</scope>
    <source>
        <strain evidence="12">JMRC FSU:6197</strain>
    </source>
</reference>
<dbReference type="InterPro" id="IPR018108">
    <property type="entry name" value="MCP_transmembrane"/>
</dbReference>
<dbReference type="GO" id="GO:1904983">
    <property type="term" value="P:glycine import into mitochondrion"/>
    <property type="evidence" value="ECO:0007669"/>
    <property type="project" value="UniProtKB-UniRule"/>
</dbReference>
<evidence type="ECO:0000256" key="6">
    <source>
        <dbReference type="ARBA" id="ARBA00022989"/>
    </source>
</evidence>
<dbReference type="SUPFAM" id="SSF103506">
    <property type="entry name" value="Mitochondrial carrier"/>
    <property type="match status" value="1"/>
</dbReference>
<dbReference type="Gene3D" id="1.50.40.10">
    <property type="entry name" value="Mitochondrial carrier domain"/>
    <property type="match status" value="2"/>
</dbReference>
<evidence type="ECO:0000256" key="3">
    <source>
        <dbReference type="ARBA" id="ARBA00022692"/>
    </source>
</evidence>
<protein>
    <recommendedName>
        <fullName evidence="10">Mitochondrial glycine transporter</fullName>
    </recommendedName>
    <alternativeName>
        <fullName evidence="10">Solute carrier family 25 member 38 homolog</fullName>
    </alternativeName>
</protein>
<dbReference type="PANTHER" id="PTHR46181:SF3">
    <property type="entry name" value="MITOCHONDRIAL GLYCINE TRANSPORTER"/>
    <property type="match status" value="1"/>
</dbReference>
<dbReference type="InterPro" id="IPR030847">
    <property type="entry name" value="Hem25/SLC25A38"/>
</dbReference>
<sequence length="318" mass="35870">MAQQQQHNKPHRIAHLTGGAISGLSACVMLQPLDLIKTRLQQSRHDSMRSGITIPPHRNTLYWTVRDIIKTNGVGGLWRGTLPTIVRNVPGTALYFAALSEIRHLLNATRPTMHRYMSSRPRQGEERWENLVAGAAARGTVGYIMMPVTVLKVRYESNLYNYKSISEAFRHIVQTDGMRGLFAGFGATFIRDAPFAGIYLFFYERFKSTANGWKQRHDVPVANMAVNLGAGVVAGTAATCITQPFDMIKTRMQLDRKLYRTTWSTAKRVFMENGLRGFFDGISLRLARKPLSSAISWAVYEEIVRFFPRRETVSQTAA</sequence>
<dbReference type="OrthoDB" id="1924968at2759"/>
<evidence type="ECO:0000313" key="12">
    <source>
        <dbReference type="EMBL" id="CDS06314.1"/>
    </source>
</evidence>
<keyword evidence="8 10" id="KW-0472">Membrane</keyword>
<feature type="repeat" description="Solcar" evidence="11">
    <location>
        <begin position="10"/>
        <end position="105"/>
    </location>
</feature>
<dbReference type="Pfam" id="PF00153">
    <property type="entry name" value="Mito_carr"/>
    <property type="match status" value="3"/>
</dbReference>
<evidence type="ECO:0000256" key="7">
    <source>
        <dbReference type="ARBA" id="ARBA00023128"/>
    </source>
</evidence>
<comment type="catalytic activity">
    <reaction evidence="9 10">
        <text>glycine(in) = glycine(out)</text>
        <dbReference type="Rhea" id="RHEA:70715"/>
        <dbReference type="ChEBI" id="CHEBI:57305"/>
    </reaction>
</comment>
<evidence type="ECO:0000256" key="8">
    <source>
        <dbReference type="ARBA" id="ARBA00023136"/>
    </source>
</evidence>
<comment type="subcellular location">
    <subcellularLocation>
        <location evidence="10">Mitochondrion inner membrane</location>
        <topology evidence="10">Multi-pass membrane protein</topology>
    </subcellularLocation>
    <subcellularLocation>
        <location evidence="1">Mitochondrion membrane</location>
        <topology evidence="1">Multi-pass membrane protein</topology>
    </subcellularLocation>
</comment>
<evidence type="ECO:0000256" key="10">
    <source>
        <dbReference type="HAMAP-Rule" id="MF_03064"/>
    </source>
</evidence>
<evidence type="ECO:0000256" key="1">
    <source>
        <dbReference type="ARBA" id="ARBA00004225"/>
    </source>
</evidence>
<evidence type="ECO:0000256" key="5">
    <source>
        <dbReference type="ARBA" id="ARBA00022792"/>
    </source>
</evidence>
<dbReference type="GO" id="GO:0015187">
    <property type="term" value="F:glycine transmembrane transporter activity"/>
    <property type="evidence" value="ECO:0007669"/>
    <property type="project" value="UniProtKB-UniRule"/>
</dbReference>
<name>A0A077WGJ3_9FUNG</name>
<dbReference type="GO" id="GO:0006783">
    <property type="term" value="P:heme biosynthetic process"/>
    <property type="evidence" value="ECO:0007669"/>
    <property type="project" value="EnsemblFungi"/>
</dbReference>
<dbReference type="EMBL" id="LK023319">
    <property type="protein sequence ID" value="CDS06314.1"/>
    <property type="molecule type" value="Genomic_DNA"/>
</dbReference>
<gene>
    <name evidence="12" type="ORF">LRAMOSA08842</name>
</gene>
<keyword evidence="2 10" id="KW-0813">Transport</keyword>
<dbReference type="GO" id="GO:0005743">
    <property type="term" value="C:mitochondrial inner membrane"/>
    <property type="evidence" value="ECO:0007669"/>
    <property type="project" value="UniProtKB-SubCell"/>
</dbReference>